<dbReference type="SUPFAM" id="SSF47986">
    <property type="entry name" value="DEATH domain"/>
    <property type="match status" value="1"/>
</dbReference>
<dbReference type="Gene3D" id="1.10.533.10">
    <property type="entry name" value="Death Domain, Fas"/>
    <property type="match status" value="1"/>
</dbReference>
<evidence type="ECO:0000256" key="1">
    <source>
        <dbReference type="SAM" id="MobiDB-lite"/>
    </source>
</evidence>
<dbReference type="Pfam" id="PF00531">
    <property type="entry name" value="Death"/>
    <property type="match status" value="1"/>
</dbReference>
<feature type="compositionally biased region" description="Basic residues" evidence="1">
    <location>
        <begin position="67"/>
        <end position="83"/>
    </location>
</feature>
<proteinExistence type="predicted"/>
<reference evidence="3" key="1">
    <citation type="submission" date="2022-11" db="EMBL/GenBank/DDBJ databases">
        <title>Centuries of genome instability and evolution in soft-shell clam transmissible cancer (bioRxiv).</title>
        <authorList>
            <person name="Hart S.F.M."/>
            <person name="Yonemitsu M.A."/>
            <person name="Giersch R.M."/>
            <person name="Beal B.F."/>
            <person name="Arriagada G."/>
            <person name="Davis B.W."/>
            <person name="Ostrander E.A."/>
            <person name="Goff S.P."/>
            <person name="Metzger M.J."/>
        </authorList>
    </citation>
    <scope>NUCLEOTIDE SEQUENCE</scope>
    <source>
        <strain evidence="3">MELC-2E11</strain>
        <tissue evidence="3">Siphon/mantle</tissue>
    </source>
</reference>
<name>A0ABY7FNA1_MYAAR</name>
<evidence type="ECO:0000313" key="4">
    <source>
        <dbReference type="Proteomes" id="UP001164746"/>
    </source>
</evidence>
<evidence type="ECO:0000259" key="2">
    <source>
        <dbReference type="PROSITE" id="PS50017"/>
    </source>
</evidence>
<gene>
    <name evidence="3" type="ORF">MAR_036741</name>
</gene>
<feature type="domain" description="Death" evidence="2">
    <location>
        <begin position="97"/>
        <end position="179"/>
    </location>
</feature>
<dbReference type="Proteomes" id="UP001164746">
    <property type="component" value="Chromosome 13"/>
</dbReference>
<dbReference type="PROSITE" id="PS50017">
    <property type="entry name" value="DEATH_DOMAIN"/>
    <property type="match status" value="1"/>
</dbReference>
<feature type="compositionally biased region" description="Polar residues" evidence="1">
    <location>
        <begin position="90"/>
        <end position="102"/>
    </location>
</feature>
<dbReference type="PANTHER" id="PTHR15077:SF12">
    <property type="entry name" value="DEATH DOMAIN-CONTAINING PROTEIN"/>
    <property type="match status" value="1"/>
</dbReference>
<sequence length="179" mass="19704">MKVDSSSESESEWEDFEGLHGFGPGTTVIQSGGETTIIPAGCSVQISGMTGLTIGANNYTVVERNGTHRARSRNHGHRKHTRSRSPPVRTDSTTPVSNSNMNHICNNIGGRWRRLGAALGETRGALEAIEYDFRTEGTYEMAWQMLLRWRRRNGSGATVGRLVKCLLEIGESELAKEMP</sequence>
<keyword evidence="4" id="KW-1185">Reference proteome</keyword>
<dbReference type="InterPro" id="IPR016729">
    <property type="entry name" value="FADD"/>
</dbReference>
<dbReference type="InterPro" id="IPR011029">
    <property type="entry name" value="DEATH-like_dom_sf"/>
</dbReference>
<feature type="region of interest" description="Disordered" evidence="1">
    <location>
        <begin position="1"/>
        <end position="30"/>
    </location>
</feature>
<dbReference type="InterPro" id="IPR000488">
    <property type="entry name" value="Death_dom"/>
</dbReference>
<dbReference type="CDD" id="cd01670">
    <property type="entry name" value="Death"/>
    <property type="match status" value="1"/>
</dbReference>
<feature type="region of interest" description="Disordered" evidence="1">
    <location>
        <begin position="67"/>
        <end position="102"/>
    </location>
</feature>
<feature type="compositionally biased region" description="Acidic residues" evidence="1">
    <location>
        <begin position="7"/>
        <end position="16"/>
    </location>
</feature>
<protein>
    <submittedName>
        <fullName evidence="3">RIPK1-like protein</fullName>
    </submittedName>
</protein>
<evidence type="ECO:0000313" key="3">
    <source>
        <dbReference type="EMBL" id="WAR23072.1"/>
    </source>
</evidence>
<dbReference type="EMBL" id="CP111024">
    <property type="protein sequence ID" value="WAR23072.1"/>
    <property type="molecule type" value="Genomic_DNA"/>
</dbReference>
<organism evidence="3 4">
    <name type="scientific">Mya arenaria</name>
    <name type="common">Soft-shell clam</name>
    <dbReference type="NCBI Taxonomy" id="6604"/>
    <lineage>
        <taxon>Eukaryota</taxon>
        <taxon>Metazoa</taxon>
        <taxon>Spiralia</taxon>
        <taxon>Lophotrochozoa</taxon>
        <taxon>Mollusca</taxon>
        <taxon>Bivalvia</taxon>
        <taxon>Autobranchia</taxon>
        <taxon>Heteroconchia</taxon>
        <taxon>Euheterodonta</taxon>
        <taxon>Imparidentia</taxon>
        <taxon>Neoheterodontei</taxon>
        <taxon>Myida</taxon>
        <taxon>Myoidea</taxon>
        <taxon>Myidae</taxon>
        <taxon>Mya</taxon>
    </lineage>
</organism>
<accession>A0ABY7FNA1</accession>
<dbReference type="PANTHER" id="PTHR15077">
    <property type="entry name" value="FAS-ASSOCIATING DEATH DOMAIN-CONTAINING PROTEIN FADD"/>
    <property type="match status" value="1"/>
</dbReference>